<name>A0ABR1UWH4_9PEZI</name>
<keyword evidence="1" id="KW-0732">Signal</keyword>
<organism evidence="2 3">
    <name type="scientific">Apiospora saccharicola</name>
    <dbReference type="NCBI Taxonomy" id="335842"/>
    <lineage>
        <taxon>Eukaryota</taxon>
        <taxon>Fungi</taxon>
        <taxon>Dikarya</taxon>
        <taxon>Ascomycota</taxon>
        <taxon>Pezizomycotina</taxon>
        <taxon>Sordariomycetes</taxon>
        <taxon>Xylariomycetidae</taxon>
        <taxon>Amphisphaeriales</taxon>
        <taxon>Apiosporaceae</taxon>
        <taxon>Apiospora</taxon>
    </lineage>
</organism>
<gene>
    <name evidence="2" type="ORF">PG996_007937</name>
</gene>
<evidence type="ECO:0000256" key="1">
    <source>
        <dbReference type="SAM" id="SignalP"/>
    </source>
</evidence>
<accession>A0ABR1UWH4</accession>
<evidence type="ECO:0000313" key="2">
    <source>
        <dbReference type="EMBL" id="KAK8063285.1"/>
    </source>
</evidence>
<comment type="caution">
    <text evidence="2">The sequence shown here is derived from an EMBL/GenBank/DDBJ whole genome shotgun (WGS) entry which is preliminary data.</text>
</comment>
<keyword evidence="3" id="KW-1185">Reference proteome</keyword>
<sequence>MRFSALVTLCASSMFAVAAASSMDSTVFICEGTAIYECPEHGEGCTELKDCYPQRCVEELEGATCESNDTMTTRRRADPECADGAYECAEGGASVNQCQDGRWVDVADCEEPDKCIIDAQGGYCGLPGSPNARNFARGDIQCFDGAYECAASVLKCVNGQWVDDADCEEPDKCIIDAQGGYCGLPPGSHHARTLARATAVCVEDATECSADGLSVLRCVHNQWTLLDTCTDSTLCVTDALGSHCTG</sequence>
<feature type="chain" id="PRO_5046892408" evidence="1">
    <location>
        <begin position="21"/>
        <end position="246"/>
    </location>
</feature>
<protein>
    <submittedName>
        <fullName evidence="2">Uncharacterized protein</fullName>
    </submittedName>
</protein>
<proteinExistence type="predicted"/>
<dbReference type="Proteomes" id="UP001446871">
    <property type="component" value="Unassembled WGS sequence"/>
</dbReference>
<dbReference type="EMBL" id="JAQQWM010000005">
    <property type="protein sequence ID" value="KAK8063285.1"/>
    <property type="molecule type" value="Genomic_DNA"/>
</dbReference>
<feature type="signal peptide" evidence="1">
    <location>
        <begin position="1"/>
        <end position="20"/>
    </location>
</feature>
<reference evidence="2 3" key="1">
    <citation type="submission" date="2023-01" db="EMBL/GenBank/DDBJ databases">
        <title>Analysis of 21 Apiospora genomes using comparative genomics revels a genus with tremendous synthesis potential of carbohydrate active enzymes and secondary metabolites.</title>
        <authorList>
            <person name="Sorensen T."/>
        </authorList>
    </citation>
    <scope>NUCLEOTIDE SEQUENCE [LARGE SCALE GENOMIC DNA]</scope>
    <source>
        <strain evidence="2 3">CBS 83171</strain>
    </source>
</reference>
<evidence type="ECO:0000313" key="3">
    <source>
        <dbReference type="Proteomes" id="UP001446871"/>
    </source>
</evidence>